<gene>
    <name evidence="1" type="ORF">POM88_001005</name>
</gene>
<accession>A0AAD8N4L7</accession>
<reference evidence="1" key="1">
    <citation type="submission" date="2023-02" db="EMBL/GenBank/DDBJ databases">
        <title>Genome of toxic invasive species Heracleum sosnowskyi carries increased number of genes despite the absence of recent whole-genome duplications.</title>
        <authorList>
            <person name="Schelkunov M."/>
            <person name="Shtratnikova V."/>
            <person name="Makarenko M."/>
            <person name="Klepikova A."/>
            <person name="Omelchenko D."/>
            <person name="Novikova G."/>
            <person name="Obukhova E."/>
            <person name="Bogdanov V."/>
            <person name="Penin A."/>
            <person name="Logacheva M."/>
        </authorList>
    </citation>
    <scope>NUCLEOTIDE SEQUENCE</scope>
    <source>
        <strain evidence="1">Hsosn_3</strain>
        <tissue evidence="1">Leaf</tissue>
    </source>
</reference>
<dbReference type="Proteomes" id="UP001237642">
    <property type="component" value="Unassembled WGS sequence"/>
</dbReference>
<organism evidence="1 2">
    <name type="scientific">Heracleum sosnowskyi</name>
    <dbReference type="NCBI Taxonomy" id="360622"/>
    <lineage>
        <taxon>Eukaryota</taxon>
        <taxon>Viridiplantae</taxon>
        <taxon>Streptophyta</taxon>
        <taxon>Embryophyta</taxon>
        <taxon>Tracheophyta</taxon>
        <taxon>Spermatophyta</taxon>
        <taxon>Magnoliopsida</taxon>
        <taxon>eudicotyledons</taxon>
        <taxon>Gunneridae</taxon>
        <taxon>Pentapetalae</taxon>
        <taxon>asterids</taxon>
        <taxon>campanulids</taxon>
        <taxon>Apiales</taxon>
        <taxon>Apiaceae</taxon>
        <taxon>Apioideae</taxon>
        <taxon>apioid superclade</taxon>
        <taxon>Tordylieae</taxon>
        <taxon>Tordyliinae</taxon>
        <taxon>Heracleum</taxon>
    </lineage>
</organism>
<sequence>MALRGGILPISNSPVRAYNHPPRSPGFDLRTNSNVLSNLENLESPIVRYYRSGGSSSSGGKDFYYICDIRLKDSSLNLDMYKLVDFRQLLEETFGLLPNMKNLIIDWVQEGFKDFFGKLDELFHLLSGKYALVSRRSAEGLQGDKVLSGVVLVIAQLSLFVEQNVVPRITEASGS</sequence>
<evidence type="ECO:0000313" key="2">
    <source>
        <dbReference type="Proteomes" id="UP001237642"/>
    </source>
</evidence>
<dbReference type="AlphaFoldDB" id="A0AAD8N4L7"/>
<dbReference type="EMBL" id="JAUIZM010000001">
    <property type="protein sequence ID" value="KAK1401400.1"/>
    <property type="molecule type" value="Genomic_DNA"/>
</dbReference>
<reference evidence="1" key="2">
    <citation type="submission" date="2023-05" db="EMBL/GenBank/DDBJ databases">
        <authorList>
            <person name="Schelkunov M.I."/>
        </authorList>
    </citation>
    <scope>NUCLEOTIDE SEQUENCE</scope>
    <source>
        <strain evidence="1">Hsosn_3</strain>
        <tissue evidence="1">Leaf</tissue>
    </source>
</reference>
<evidence type="ECO:0000313" key="1">
    <source>
        <dbReference type="EMBL" id="KAK1401400.1"/>
    </source>
</evidence>
<comment type="caution">
    <text evidence="1">The sequence shown here is derived from an EMBL/GenBank/DDBJ whole genome shotgun (WGS) entry which is preliminary data.</text>
</comment>
<protein>
    <submittedName>
        <fullName evidence="1">Uncharacterized protein</fullName>
    </submittedName>
</protein>
<name>A0AAD8N4L7_9APIA</name>
<proteinExistence type="predicted"/>
<keyword evidence="2" id="KW-1185">Reference proteome</keyword>